<feature type="non-terminal residue" evidence="2">
    <location>
        <position position="251"/>
    </location>
</feature>
<comment type="caution">
    <text evidence="2">The sequence shown here is derived from an EMBL/GenBank/DDBJ whole genome shotgun (WGS) entry which is preliminary data.</text>
</comment>
<gene>
    <name evidence="2" type="ORF">PCOR1329_LOCUS76398</name>
</gene>
<sequence length="251" mass="27413">MGCNAERQAQCVGGYCICRSGGCVGAEGNCHKETASYELVASNIRLRNVKYDEYLYVPKSFFTRQLRVGPHPGKLPDRWNVYRVPGVAFGQAYHVLSPVDYPGYVASYAAGITGDQVIVWDIRGSGTRAEVVRRPHVVDGLERQVGVADRGRGWRRRAVDAGAARQPVSAELRLSPRLAPVSRRAARPPHRHHRQARLKTEGGEGAPVSWMVRAVARQDSLELPRGQGGSERDAPLASKVGALAVLQECHG</sequence>
<name>A0ABN9XKT9_9DINO</name>
<evidence type="ECO:0000256" key="1">
    <source>
        <dbReference type="SAM" id="MobiDB-lite"/>
    </source>
</evidence>
<dbReference type="Proteomes" id="UP001189429">
    <property type="component" value="Unassembled WGS sequence"/>
</dbReference>
<evidence type="ECO:0000313" key="2">
    <source>
        <dbReference type="EMBL" id="CAK0898635.1"/>
    </source>
</evidence>
<evidence type="ECO:0000313" key="3">
    <source>
        <dbReference type="Proteomes" id="UP001189429"/>
    </source>
</evidence>
<feature type="region of interest" description="Disordered" evidence="1">
    <location>
        <begin position="182"/>
        <end position="203"/>
    </location>
</feature>
<feature type="compositionally biased region" description="Basic residues" evidence="1">
    <location>
        <begin position="184"/>
        <end position="197"/>
    </location>
</feature>
<accession>A0ABN9XKT9</accession>
<proteinExistence type="predicted"/>
<reference evidence="2" key="1">
    <citation type="submission" date="2023-10" db="EMBL/GenBank/DDBJ databases">
        <authorList>
            <person name="Chen Y."/>
            <person name="Shah S."/>
            <person name="Dougan E. K."/>
            <person name="Thang M."/>
            <person name="Chan C."/>
        </authorList>
    </citation>
    <scope>NUCLEOTIDE SEQUENCE [LARGE SCALE GENOMIC DNA]</scope>
</reference>
<protein>
    <submittedName>
        <fullName evidence="2">Uncharacterized protein</fullName>
    </submittedName>
</protein>
<keyword evidence="3" id="KW-1185">Reference proteome</keyword>
<organism evidence="2 3">
    <name type="scientific">Prorocentrum cordatum</name>
    <dbReference type="NCBI Taxonomy" id="2364126"/>
    <lineage>
        <taxon>Eukaryota</taxon>
        <taxon>Sar</taxon>
        <taxon>Alveolata</taxon>
        <taxon>Dinophyceae</taxon>
        <taxon>Prorocentrales</taxon>
        <taxon>Prorocentraceae</taxon>
        <taxon>Prorocentrum</taxon>
    </lineage>
</organism>
<dbReference type="EMBL" id="CAUYUJ010020494">
    <property type="protein sequence ID" value="CAK0898635.1"/>
    <property type="molecule type" value="Genomic_DNA"/>
</dbReference>